<dbReference type="AlphaFoldDB" id="A0A2L2XGS5"/>
<sequence>MFLMSYLEPEQVKFSWREDIVKPAGPGLKIKLGSGKPPARDIIPLKRDLTPAIFIFPE</sequence>
<keyword evidence="2" id="KW-1185">Reference proteome</keyword>
<protein>
    <submittedName>
        <fullName evidence="1">Uncharacterized protein</fullName>
    </submittedName>
</protein>
<comment type="caution">
    <text evidence="1">The sequence shown here is derived from an EMBL/GenBank/DDBJ whole genome shotgun (WGS) entry which is preliminary data.</text>
</comment>
<evidence type="ECO:0000313" key="2">
    <source>
        <dbReference type="Proteomes" id="UP000239549"/>
    </source>
</evidence>
<dbReference type="Proteomes" id="UP000239549">
    <property type="component" value="Unassembled WGS sequence"/>
</dbReference>
<organism evidence="1 2">
    <name type="scientific">Desulfocucumis palustris</name>
    <dbReference type="NCBI Taxonomy" id="1898651"/>
    <lineage>
        <taxon>Bacteria</taxon>
        <taxon>Bacillati</taxon>
        <taxon>Bacillota</taxon>
        <taxon>Clostridia</taxon>
        <taxon>Eubacteriales</taxon>
        <taxon>Desulfocucumaceae</taxon>
        <taxon>Desulfocucumis</taxon>
    </lineage>
</organism>
<name>A0A2L2XGS5_9FIRM</name>
<accession>A0A2L2XGS5</accession>
<evidence type="ECO:0000313" key="1">
    <source>
        <dbReference type="EMBL" id="GBF35405.1"/>
    </source>
</evidence>
<dbReference type="EMBL" id="BFAV01000162">
    <property type="protein sequence ID" value="GBF35405.1"/>
    <property type="molecule type" value="Genomic_DNA"/>
</dbReference>
<gene>
    <name evidence="1" type="ORF">DCCM_4528</name>
</gene>
<reference evidence="2" key="1">
    <citation type="submission" date="2018-02" db="EMBL/GenBank/DDBJ databases">
        <title>Genome sequence of Desulfocucumis palustris strain NAW-5.</title>
        <authorList>
            <person name="Watanabe M."/>
            <person name="Kojima H."/>
            <person name="Fukui M."/>
        </authorList>
    </citation>
    <scope>NUCLEOTIDE SEQUENCE [LARGE SCALE GENOMIC DNA]</scope>
    <source>
        <strain evidence="2">NAW-5</strain>
    </source>
</reference>
<proteinExistence type="predicted"/>